<dbReference type="RefSeq" id="WP_012938130.1">
    <property type="nucleotide sequence ID" value="NZ_FNOP01000003.1"/>
</dbReference>
<dbReference type="AlphaFoldDB" id="A0A1H2US29"/>
<comment type="caution">
    <text evidence="1">The sequence shown here is derived from an EMBL/GenBank/DDBJ whole genome shotgun (WGS) entry which is preliminary data.</text>
</comment>
<reference evidence="1 2" key="1">
    <citation type="submission" date="2016-10" db="EMBL/GenBank/DDBJ databases">
        <authorList>
            <person name="Varghese N."/>
            <person name="Submissions S."/>
        </authorList>
    </citation>
    <scope>NUCLEOTIDE SEQUENCE [LARGE SCALE GENOMIC DNA]</scope>
    <source>
        <strain evidence="1 2">WCC6</strain>
    </source>
</reference>
<name>A0A1H2US29_ACIFE</name>
<dbReference type="GeneID" id="78334508"/>
<accession>A0A1H2US29</accession>
<dbReference type="EMBL" id="FNOP01000003">
    <property type="protein sequence ID" value="SDW58921.1"/>
    <property type="molecule type" value="Genomic_DNA"/>
</dbReference>
<sequence>MSALDQYSYLFFVCEGKNEEAIVKWLAEADAIDFPKKQYSLDFCRARTKSTRPKILRAATQFDYGGPVAIIYVCDSHGEKWSVGKDCMGNEIPVIKIVTSPEIEILLVHKAHCIEKWKSARAKNPKLHVSAFCRQMFKMDVKNGENFVQQFSSVKDFKKICLEYKSASDSRKFKNELTWYDLLK</sequence>
<evidence type="ECO:0000313" key="2">
    <source>
        <dbReference type="Proteomes" id="UP000182379"/>
    </source>
</evidence>
<evidence type="ECO:0000313" key="1">
    <source>
        <dbReference type="EMBL" id="SDW58921.1"/>
    </source>
</evidence>
<protein>
    <submittedName>
        <fullName evidence="1">Uncharacterized protein</fullName>
    </submittedName>
</protein>
<proteinExistence type="predicted"/>
<gene>
    <name evidence="1" type="ORF">SAMN05216495_10310</name>
</gene>
<organism evidence="1 2">
    <name type="scientific">Acidaminococcus fermentans</name>
    <dbReference type="NCBI Taxonomy" id="905"/>
    <lineage>
        <taxon>Bacteria</taxon>
        <taxon>Bacillati</taxon>
        <taxon>Bacillota</taxon>
        <taxon>Negativicutes</taxon>
        <taxon>Acidaminococcales</taxon>
        <taxon>Acidaminococcaceae</taxon>
        <taxon>Acidaminococcus</taxon>
    </lineage>
</organism>
<dbReference type="Proteomes" id="UP000182379">
    <property type="component" value="Unassembled WGS sequence"/>
</dbReference>